<evidence type="ECO:0000313" key="1">
    <source>
        <dbReference type="EMBL" id="MEA3568931.1"/>
    </source>
</evidence>
<organism evidence="1 2">
    <name type="scientific">Paenibacillus phoenicis</name>
    <dbReference type="NCBI Taxonomy" id="554117"/>
    <lineage>
        <taxon>Bacteria</taxon>
        <taxon>Bacillati</taxon>
        <taxon>Bacillota</taxon>
        <taxon>Bacilli</taxon>
        <taxon>Bacillales</taxon>
        <taxon>Paenibacillaceae</taxon>
        <taxon>Paenibacillus</taxon>
    </lineage>
</organism>
<reference evidence="1 2" key="1">
    <citation type="submission" date="2023-12" db="EMBL/GenBank/DDBJ databases">
        <title>Whole genome sequencing of Paenibacillus phoenicis isolated from the Phoenix Mars Lander spacecraft assembly facility.</title>
        <authorList>
            <person name="Garcia A."/>
            <person name="Venkateswaran K."/>
        </authorList>
    </citation>
    <scope>NUCLEOTIDE SEQUENCE [LARGE SCALE GENOMIC DNA]</scope>
    <source>
        <strain evidence="1 2">3PO2SA</strain>
    </source>
</reference>
<sequence>MTLLRFLLNEPLRRRIRLLQAELELLASRVEHLEQALEAASFPDSATRQQMKASIGLSITIETTGSVIQGTLVTVHNDALEMIDESGRQVIVPVAKITSIKL</sequence>
<protein>
    <recommendedName>
        <fullName evidence="3">DUF2642 domain-containing protein</fullName>
    </recommendedName>
</protein>
<comment type="caution">
    <text evidence="1">The sequence shown here is derived from an EMBL/GenBank/DDBJ whole genome shotgun (WGS) entry which is preliminary data.</text>
</comment>
<evidence type="ECO:0008006" key="3">
    <source>
        <dbReference type="Google" id="ProtNLM"/>
    </source>
</evidence>
<gene>
    <name evidence="1" type="ORF">U9M73_02835</name>
</gene>
<dbReference type="RefSeq" id="WP_323076201.1">
    <property type="nucleotide sequence ID" value="NZ_CBCSKM010000037.1"/>
</dbReference>
<accession>A0ABU5PG65</accession>
<keyword evidence="2" id="KW-1185">Reference proteome</keyword>
<dbReference type="Proteomes" id="UP001292216">
    <property type="component" value="Unassembled WGS sequence"/>
</dbReference>
<dbReference type="EMBL" id="JAYERP010000001">
    <property type="protein sequence ID" value="MEA3568931.1"/>
    <property type="molecule type" value="Genomic_DNA"/>
</dbReference>
<proteinExistence type="predicted"/>
<evidence type="ECO:0000313" key="2">
    <source>
        <dbReference type="Proteomes" id="UP001292216"/>
    </source>
</evidence>
<name>A0ABU5PG65_9BACL</name>